<dbReference type="PANTHER" id="PTHR39321">
    <property type="entry name" value="NICOTINATE-NUCLEOTIDE ADENYLYLTRANSFERASE-RELATED"/>
    <property type="match status" value="1"/>
</dbReference>
<keyword evidence="8 10" id="KW-0520">NAD</keyword>
<evidence type="ECO:0000256" key="9">
    <source>
        <dbReference type="ARBA" id="ARBA00048721"/>
    </source>
</evidence>
<dbReference type="AlphaFoldDB" id="A0A1F6AX65"/>
<evidence type="ECO:0000256" key="2">
    <source>
        <dbReference type="ARBA" id="ARBA00005019"/>
    </source>
</evidence>
<dbReference type="PANTHER" id="PTHR39321:SF3">
    <property type="entry name" value="PHOSPHOPANTETHEINE ADENYLYLTRANSFERASE"/>
    <property type="match status" value="1"/>
</dbReference>
<evidence type="ECO:0000256" key="10">
    <source>
        <dbReference type="HAMAP-Rule" id="MF_00244"/>
    </source>
</evidence>
<dbReference type="EC" id="2.7.7.18" evidence="10"/>
<dbReference type="GO" id="GO:0004515">
    <property type="term" value="F:nicotinate-nucleotide adenylyltransferase activity"/>
    <property type="evidence" value="ECO:0007669"/>
    <property type="project" value="UniProtKB-UniRule"/>
</dbReference>
<evidence type="ECO:0000256" key="8">
    <source>
        <dbReference type="ARBA" id="ARBA00023027"/>
    </source>
</evidence>
<comment type="caution">
    <text evidence="12">The sequence shown here is derived from an EMBL/GenBank/DDBJ whole genome shotgun (WGS) entry which is preliminary data.</text>
</comment>
<comment type="similarity">
    <text evidence="10">Belongs to the NadD family.</text>
</comment>
<evidence type="ECO:0000259" key="11">
    <source>
        <dbReference type="Pfam" id="PF01467"/>
    </source>
</evidence>
<dbReference type="STRING" id="1798396.A2973_02740"/>
<dbReference type="GO" id="GO:0005524">
    <property type="term" value="F:ATP binding"/>
    <property type="evidence" value="ECO:0007669"/>
    <property type="project" value="UniProtKB-KW"/>
</dbReference>
<comment type="pathway">
    <text evidence="2 10">Cofactor biosynthesis; NAD(+) biosynthesis; deamido-NAD(+) from nicotinate D-ribonucleotide: step 1/1.</text>
</comment>
<dbReference type="Proteomes" id="UP000176409">
    <property type="component" value="Unassembled WGS sequence"/>
</dbReference>
<evidence type="ECO:0000256" key="6">
    <source>
        <dbReference type="ARBA" id="ARBA00022741"/>
    </source>
</evidence>
<organism evidence="12 13">
    <name type="scientific">Candidatus Gottesmanbacteria bacterium RIFCSPLOWO2_01_FULL_49_10</name>
    <dbReference type="NCBI Taxonomy" id="1798396"/>
    <lineage>
        <taxon>Bacteria</taxon>
        <taxon>Candidatus Gottesmaniibacteriota</taxon>
    </lineage>
</organism>
<keyword evidence="3 10" id="KW-0662">Pyridine nucleotide biosynthesis</keyword>
<evidence type="ECO:0000256" key="7">
    <source>
        <dbReference type="ARBA" id="ARBA00022840"/>
    </source>
</evidence>
<dbReference type="InterPro" id="IPR004821">
    <property type="entry name" value="Cyt_trans-like"/>
</dbReference>
<comment type="function">
    <text evidence="1 10">Catalyzes the reversible adenylation of nicotinate mononucleotide (NaMN) to nicotinic acid adenine dinucleotide (NaAD).</text>
</comment>
<proteinExistence type="inferred from homology"/>
<dbReference type="HAMAP" id="MF_00244">
    <property type="entry name" value="NaMN_adenylyltr"/>
    <property type="match status" value="1"/>
</dbReference>
<evidence type="ECO:0000313" key="12">
    <source>
        <dbReference type="EMBL" id="OGG29281.1"/>
    </source>
</evidence>
<dbReference type="InterPro" id="IPR005248">
    <property type="entry name" value="NadD/NMNAT"/>
</dbReference>
<dbReference type="InterPro" id="IPR014729">
    <property type="entry name" value="Rossmann-like_a/b/a_fold"/>
</dbReference>
<keyword evidence="7 10" id="KW-0067">ATP-binding</keyword>
<dbReference type="GO" id="GO:0009435">
    <property type="term" value="P:NAD+ biosynthetic process"/>
    <property type="evidence" value="ECO:0007669"/>
    <property type="project" value="UniProtKB-UniRule"/>
</dbReference>
<evidence type="ECO:0000256" key="4">
    <source>
        <dbReference type="ARBA" id="ARBA00022679"/>
    </source>
</evidence>
<protein>
    <recommendedName>
        <fullName evidence="10">Probable nicotinate-nucleotide adenylyltransferase</fullName>
        <ecNumber evidence="10">2.7.7.18</ecNumber>
    </recommendedName>
    <alternativeName>
        <fullName evidence="10">Deamido-NAD(+) diphosphorylase</fullName>
    </alternativeName>
    <alternativeName>
        <fullName evidence="10">Deamido-NAD(+) pyrophosphorylase</fullName>
    </alternativeName>
    <alternativeName>
        <fullName evidence="10">Nicotinate mononucleotide adenylyltransferase</fullName>
        <shortName evidence="10">NaMN adenylyltransferase</shortName>
    </alternativeName>
</protein>
<evidence type="ECO:0000256" key="1">
    <source>
        <dbReference type="ARBA" id="ARBA00002324"/>
    </source>
</evidence>
<comment type="catalytic activity">
    <reaction evidence="9 10">
        <text>nicotinate beta-D-ribonucleotide + ATP + H(+) = deamido-NAD(+) + diphosphate</text>
        <dbReference type="Rhea" id="RHEA:22860"/>
        <dbReference type="ChEBI" id="CHEBI:15378"/>
        <dbReference type="ChEBI" id="CHEBI:30616"/>
        <dbReference type="ChEBI" id="CHEBI:33019"/>
        <dbReference type="ChEBI" id="CHEBI:57502"/>
        <dbReference type="ChEBI" id="CHEBI:58437"/>
        <dbReference type="EC" id="2.7.7.18"/>
    </reaction>
</comment>
<evidence type="ECO:0000313" key="13">
    <source>
        <dbReference type="Proteomes" id="UP000176409"/>
    </source>
</evidence>
<keyword evidence="4 10" id="KW-0808">Transferase</keyword>
<dbReference type="NCBIfam" id="TIGR00482">
    <property type="entry name" value="nicotinate (nicotinamide) nucleotide adenylyltransferase"/>
    <property type="match status" value="1"/>
</dbReference>
<accession>A0A1F6AX65</accession>
<name>A0A1F6AX65_9BACT</name>
<keyword evidence="6 10" id="KW-0547">Nucleotide-binding</keyword>
<dbReference type="UniPathway" id="UPA00253">
    <property type="reaction ID" value="UER00332"/>
</dbReference>
<feature type="domain" description="Cytidyltransferase-like" evidence="11">
    <location>
        <begin position="5"/>
        <end position="158"/>
    </location>
</feature>
<evidence type="ECO:0000256" key="3">
    <source>
        <dbReference type="ARBA" id="ARBA00022642"/>
    </source>
</evidence>
<reference evidence="12 13" key="1">
    <citation type="journal article" date="2016" name="Nat. Commun.">
        <title>Thousands of microbial genomes shed light on interconnected biogeochemical processes in an aquifer system.</title>
        <authorList>
            <person name="Anantharaman K."/>
            <person name="Brown C.T."/>
            <person name="Hug L.A."/>
            <person name="Sharon I."/>
            <person name="Castelle C.J."/>
            <person name="Probst A.J."/>
            <person name="Thomas B.C."/>
            <person name="Singh A."/>
            <person name="Wilkins M.J."/>
            <person name="Karaoz U."/>
            <person name="Brodie E.L."/>
            <person name="Williams K.H."/>
            <person name="Hubbard S.S."/>
            <person name="Banfield J.F."/>
        </authorList>
    </citation>
    <scope>NUCLEOTIDE SEQUENCE [LARGE SCALE GENOMIC DNA]</scope>
</reference>
<gene>
    <name evidence="10" type="primary">nadD</name>
    <name evidence="12" type="ORF">A2973_02740</name>
</gene>
<dbReference type="SUPFAM" id="SSF52374">
    <property type="entry name" value="Nucleotidylyl transferase"/>
    <property type="match status" value="1"/>
</dbReference>
<keyword evidence="5 10" id="KW-0548">Nucleotidyltransferase</keyword>
<dbReference type="EMBL" id="MFJZ01000052">
    <property type="protein sequence ID" value="OGG29281.1"/>
    <property type="molecule type" value="Genomic_DNA"/>
</dbReference>
<dbReference type="Gene3D" id="3.40.50.620">
    <property type="entry name" value="HUPs"/>
    <property type="match status" value="1"/>
</dbReference>
<sequence>MHIALLGGAFNPPHNGHTMIAQQVLDFAGVDEVWFLPNYGQIPPKPVAPVFDRLAMTRLIELPHVRVSTLEIDHALDGDTINLVPHLPREHRFVFIIGSDQLPTFHLWGRWTELLGKLPFLVFPRYGYPNEPIYEHMSVVSNELLVGSNISSTKIRARVKQGLPVEPFIHPAVARYIADHALYR</sequence>
<evidence type="ECO:0000256" key="5">
    <source>
        <dbReference type="ARBA" id="ARBA00022695"/>
    </source>
</evidence>
<dbReference type="Pfam" id="PF01467">
    <property type="entry name" value="CTP_transf_like"/>
    <property type="match status" value="1"/>
</dbReference>
<dbReference type="CDD" id="cd02165">
    <property type="entry name" value="NMNAT"/>
    <property type="match status" value="1"/>
</dbReference>